<dbReference type="PANTHER" id="PTHR30237">
    <property type="entry name" value="MURAMOYLTETRAPEPTIDE CARBOXYPEPTIDASE"/>
    <property type="match status" value="1"/>
</dbReference>
<dbReference type="Proteomes" id="UP001161391">
    <property type="component" value="Unassembled WGS sequence"/>
</dbReference>
<dbReference type="SUPFAM" id="SSF52317">
    <property type="entry name" value="Class I glutamine amidotransferase-like"/>
    <property type="match status" value="1"/>
</dbReference>
<reference evidence="9" key="1">
    <citation type="journal article" date="2014" name="Int. J. Syst. Evol. Microbiol.">
        <title>Complete genome of a new Firmicutes species belonging to the dominant human colonic microbiota ('Ruminococcus bicirculans') reveals two chromosomes and a selective capacity to utilize plant glucans.</title>
        <authorList>
            <consortium name="NISC Comparative Sequencing Program"/>
            <person name="Wegmann U."/>
            <person name="Louis P."/>
            <person name="Goesmann A."/>
            <person name="Henrissat B."/>
            <person name="Duncan S.H."/>
            <person name="Flint H.J."/>
        </authorList>
    </citation>
    <scope>NUCLEOTIDE SEQUENCE</scope>
    <source>
        <strain evidence="9">NBRC 108219</strain>
    </source>
</reference>
<evidence type="ECO:0000256" key="1">
    <source>
        <dbReference type="ARBA" id="ARBA00010233"/>
    </source>
</evidence>
<feature type="domain" description="LD-carboxypeptidase C-terminal" evidence="8">
    <location>
        <begin position="218"/>
        <end position="333"/>
    </location>
</feature>
<evidence type="ECO:0000256" key="6">
    <source>
        <dbReference type="SAM" id="SignalP"/>
    </source>
</evidence>
<feature type="domain" description="LD-carboxypeptidase N-terminal" evidence="7">
    <location>
        <begin position="48"/>
        <end position="165"/>
    </location>
</feature>
<comment type="caution">
    <text evidence="9">The sequence shown here is derived from an EMBL/GenBank/DDBJ whole genome shotgun (WGS) entry which is preliminary data.</text>
</comment>
<keyword evidence="4" id="KW-0378">Hydrolase</keyword>
<comment type="similarity">
    <text evidence="1">Belongs to the peptidase S66 family.</text>
</comment>
<keyword evidence="10" id="KW-1185">Reference proteome</keyword>
<evidence type="ECO:0000256" key="2">
    <source>
        <dbReference type="ARBA" id="ARBA00022645"/>
    </source>
</evidence>
<dbReference type="Pfam" id="PF02016">
    <property type="entry name" value="Peptidase_S66"/>
    <property type="match status" value="1"/>
</dbReference>
<feature type="signal peptide" evidence="6">
    <location>
        <begin position="1"/>
        <end position="29"/>
    </location>
</feature>
<dbReference type="Pfam" id="PF17676">
    <property type="entry name" value="Peptidase_S66C"/>
    <property type="match status" value="1"/>
</dbReference>
<evidence type="ECO:0000256" key="3">
    <source>
        <dbReference type="ARBA" id="ARBA00022670"/>
    </source>
</evidence>
<evidence type="ECO:0000313" key="9">
    <source>
        <dbReference type="EMBL" id="GLQ24316.1"/>
    </source>
</evidence>
<dbReference type="Gene3D" id="3.40.50.10740">
    <property type="entry name" value="Class I glutamine amidotransferase-like"/>
    <property type="match status" value="1"/>
</dbReference>
<evidence type="ECO:0000259" key="8">
    <source>
        <dbReference type="Pfam" id="PF17676"/>
    </source>
</evidence>
<keyword evidence="5" id="KW-0720">Serine protease</keyword>
<dbReference type="SUPFAM" id="SSF141986">
    <property type="entry name" value="LD-carboxypeptidase A C-terminal domain-like"/>
    <property type="match status" value="1"/>
</dbReference>
<proteinExistence type="inferred from homology"/>
<keyword evidence="6" id="KW-0732">Signal</keyword>
<dbReference type="InterPro" id="IPR029062">
    <property type="entry name" value="Class_I_gatase-like"/>
</dbReference>
<dbReference type="InterPro" id="IPR027461">
    <property type="entry name" value="Carboxypeptidase_A_C_sf"/>
</dbReference>
<keyword evidence="3" id="KW-0645">Protease</keyword>
<evidence type="ECO:0000256" key="5">
    <source>
        <dbReference type="ARBA" id="ARBA00022825"/>
    </source>
</evidence>
<dbReference type="InterPro" id="IPR040921">
    <property type="entry name" value="Peptidase_S66C"/>
</dbReference>
<name>A0ABQ5V9V3_9PROT</name>
<dbReference type="InterPro" id="IPR003507">
    <property type="entry name" value="S66_fam"/>
</dbReference>
<keyword evidence="2" id="KW-0121">Carboxypeptidase</keyword>
<feature type="chain" id="PRO_5046495761" evidence="6">
    <location>
        <begin position="30"/>
        <end position="348"/>
    </location>
</feature>
<dbReference type="PANTHER" id="PTHR30237:SF2">
    <property type="entry name" value="MUREIN TETRAPEPTIDE CARBOXYPEPTIDASE"/>
    <property type="match status" value="1"/>
</dbReference>
<reference evidence="9" key="2">
    <citation type="submission" date="2023-01" db="EMBL/GenBank/DDBJ databases">
        <title>Draft genome sequence of Algimonas ampicilliniresistens strain NBRC 108219.</title>
        <authorList>
            <person name="Sun Q."/>
            <person name="Mori K."/>
        </authorList>
    </citation>
    <scope>NUCLEOTIDE SEQUENCE</scope>
    <source>
        <strain evidence="9">NBRC 108219</strain>
    </source>
</reference>
<evidence type="ECO:0000256" key="4">
    <source>
        <dbReference type="ARBA" id="ARBA00022801"/>
    </source>
</evidence>
<dbReference type="CDD" id="cd07025">
    <property type="entry name" value="Peptidase_S66"/>
    <property type="match status" value="1"/>
</dbReference>
<evidence type="ECO:0000313" key="10">
    <source>
        <dbReference type="Proteomes" id="UP001161391"/>
    </source>
</evidence>
<protein>
    <submittedName>
        <fullName evidence="9">Peptidase U61</fullName>
    </submittedName>
</protein>
<sequence>MDIGRRHLMALSGSLALAGLVGTATPAFSQSSSTTKIKPPRLKKGDTVGLVSPASKSLERFEYQISEEVVTALGLVPKRGQYVGKDFGYLAAQDKERAADVNAMFADKSVKAIMAVRGGWGCARILPYLDYDMIRANPKPLIGYSDITALHLALQAKTGLVSFHGPNAASAWGERTLEYFKPLLFDGAQPTFKNPVLKDGRLVQRKWRTQTITGGKARGHLIGGNLTVMTALVGTPYMPNTDGGILFLEDIDEAEYRIDRMLTQLGLAGLLSGLKGVVFGQCTSCKSSGGSGFELADVLEQHFKPLGVPAFHGAFFGHMSDQFTIPVGIEAEIDSDTGTVRLLEAAVI</sequence>
<dbReference type="PIRSF" id="PIRSF028757">
    <property type="entry name" value="LD-carboxypeptidase"/>
    <property type="match status" value="1"/>
</dbReference>
<dbReference type="Gene3D" id="3.50.30.60">
    <property type="entry name" value="LD-carboxypeptidase A C-terminal domain-like"/>
    <property type="match status" value="1"/>
</dbReference>
<dbReference type="InterPro" id="IPR040449">
    <property type="entry name" value="Peptidase_S66_N"/>
</dbReference>
<accession>A0ABQ5V9V3</accession>
<dbReference type="EMBL" id="BSNK01000002">
    <property type="protein sequence ID" value="GLQ24316.1"/>
    <property type="molecule type" value="Genomic_DNA"/>
</dbReference>
<dbReference type="InterPro" id="IPR006311">
    <property type="entry name" value="TAT_signal"/>
</dbReference>
<dbReference type="PROSITE" id="PS51318">
    <property type="entry name" value="TAT"/>
    <property type="match status" value="1"/>
</dbReference>
<organism evidence="9 10">
    <name type="scientific">Algimonas ampicilliniresistens</name>
    <dbReference type="NCBI Taxonomy" id="1298735"/>
    <lineage>
        <taxon>Bacteria</taxon>
        <taxon>Pseudomonadati</taxon>
        <taxon>Pseudomonadota</taxon>
        <taxon>Alphaproteobacteria</taxon>
        <taxon>Maricaulales</taxon>
        <taxon>Robiginitomaculaceae</taxon>
        <taxon>Algimonas</taxon>
    </lineage>
</organism>
<gene>
    <name evidence="9" type="ORF">GCM10007853_21900</name>
</gene>
<dbReference type="InterPro" id="IPR027478">
    <property type="entry name" value="LdcA_N"/>
</dbReference>
<evidence type="ECO:0000259" key="7">
    <source>
        <dbReference type="Pfam" id="PF02016"/>
    </source>
</evidence>